<evidence type="ECO:0000256" key="5">
    <source>
        <dbReference type="PROSITE-ProRule" id="PRU00108"/>
    </source>
</evidence>
<keyword evidence="3 5" id="KW-0371">Homeobox</keyword>
<evidence type="ECO:0000313" key="9">
    <source>
        <dbReference type="Proteomes" id="UP001054837"/>
    </source>
</evidence>
<comment type="subcellular location">
    <subcellularLocation>
        <location evidence="1 5 6">Nucleus</location>
    </subcellularLocation>
</comment>
<dbReference type="Pfam" id="PF00046">
    <property type="entry name" value="Homeodomain"/>
    <property type="match status" value="1"/>
</dbReference>
<dbReference type="FunFam" id="1.10.10.60:FF:000679">
    <property type="entry name" value="Homeobox protein aristaless"/>
    <property type="match status" value="1"/>
</dbReference>
<reference evidence="8 9" key="1">
    <citation type="submission" date="2021-06" db="EMBL/GenBank/DDBJ databases">
        <title>Caerostris darwini draft genome.</title>
        <authorList>
            <person name="Kono N."/>
            <person name="Arakawa K."/>
        </authorList>
    </citation>
    <scope>NUCLEOTIDE SEQUENCE [LARGE SCALE GENOMIC DNA]</scope>
</reference>
<dbReference type="PANTHER" id="PTHR24329:SF543">
    <property type="entry name" value="FI01017P-RELATED"/>
    <property type="match status" value="1"/>
</dbReference>
<dbReference type="GO" id="GO:0000981">
    <property type="term" value="F:DNA-binding transcription factor activity, RNA polymerase II-specific"/>
    <property type="evidence" value="ECO:0007669"/>
    <property type="project" value="InterPro"/>
</dbReference>
<evidence type="ECO:0000256" key="2">
    <source>
        <dbReference type="ARBA" id="ARBA00023125"/>
    </source>
</evidence>
<gene>
    <name evidence="8" type="primary">pax3</name>
    <name evidence="8" type="ORF">CDAR_435341</name>
</gene>
<dbReference type="InterPro" id="IPR050649">
    <property type="entry name" value="Paired_Homeobox_TFs"/>
</dbReference>
<keyword evidence="4 5" id="KW-0539">Nucleus</keyword>
<dbReference type="SUPFAM" id="SSF46689">
    <property type="entry name" value="Homeodomain-like"/>
    <property type="match status" value="1"/>
</dbReference>
<dbReference type="InterPro" id="IPR001356">
    <property type="entry name" value="HD"/>
</dbReference>
<sequence>MRFYGNTDRLASLDDSDCESEPGIQLKRKQRRSRTTFTAEQLEALEKVFERAQYPDVYLREELAQRTNLTEARVQVWFSNRRARWRKQVGNQQISAFPAAPTMSLGSFANPHCYENPANTLQERESSSWHRPMVPQTNISNSVTGFSSFAQNHPTHNTYPQLPAEPCVNPTQQQMFSMFGNSAAPLSSSTNTEYHPTIPAIPSTSEMSWNNPNLVSRPVGIPDTTNATTYHATFPTATTESFGMFSNSESFISPTYNNLQSHAFVPLDMKSSLPYGSQFPVNSNPVYKEFDTSCNVLANLRQKSREHTAALGLF</sequence>
<dbReference type="GO" id="GO:0000977">
    <property type="term" value="F:RNA polymerase II transcription regulatory region sequence-specific DNA binding"/>
    <property type="evidence" value="ECO:0007669"/>
    <property type="project" value="TreeGrafter"/>
</dbReference>
<dbReference type="SMART" id="SM00389">
    <property type="entry name" value="HOX"/>
    <property type="match status" value="1"/>
</dbReference>
<evidence type="ECO:0000256" key="1">
    <source>
        <dbReference type="ARBA" id="ARBA00004123"/>
    </source>
</evidence>
<evidence type="ECO:0000256" key="3">
    <source>
        <dbReference type="ARBA" id="ARBA00023155"/>
    </source>
</evidence>
<dbReference type="AlphaFoldDB" id="A0AAV4SEV8"/>
<feature type="DNA-binding region" description="Homeobox" evidence="5">
    <location>
        <begin position="30"/>
        <end position="89"/>
    </location>
</feature>
<dbReference type="InterPro" id="IPR017970">
    <property type="entry name" value="Homeobox_CS"/>
</dbReference>
<evidence type="ECO:0000313" key="8">
    <source>
        <dbReference type="EMBL" id="GIY32948.1"/>
    </source>
</evidence>
<evidence type="ECO:0000256" key="4">
    <source>
        <dbReference type="ARBA" id="ARBA00023242"/>
    </source>
</evidence>
<evidence type="ECO:0000256" key="6">
    <source>
        <dbReference type="RuleBase" id="RU000682"/>
    </source>
</evidence>
<organism evidence="8 9">
    <name type="scientific">Caerostris darwini</name>
    <dbReference type="NCBI Taxonomy" id="1538125"/>
    <lineage>
        <taxon>Eukaryota</taxon>
        <taxon>Metazoa</taxon>
        <taxon>Ecdysozoa</taxon>
        <taxon>Arthropoda</taxon>
        <taxon>Chelicerata</taxon>
        <taxon>Arachnida</taxon>
        <taxon>Araneae</taxon>
        <taxon>Araneomorphae</taxon>
        <taxon>Entelegynae</taxon>
        <taxon>Araneoidea</taxon>
        <taxon>Araneidae</taxon>
        <taxon>Caerostris</taxon>
    </lineage>
</organism>
<keyword evidence="9" id="KW-1185">Reference proteome</keyword>
<protein>
    <submittedName>
        <fullName evidence="8">Paired box protein Pax-3</fullName>
    </submittedName>
</protein>
<proteinExistence type="predicted"/>
<feature type="domain" description="Homeobox" evidence="7">
    <location>
        <begin position="28"/>
        <end position="88"/>
    </location>
</feature>
<dbReference type="PROSITE" id="PS00027">
    <property type="entry name" value="HOMEOBOX_1"/>
    <property type="match status" value="1"/>
</dbReference>
<dbReference type="CDD" id="cd00086">
    <property type="entry name" value="homeodomain"/>
    <property type="match status" value="1"/>
</dbReference>
<name>A0AAV4SEV8_9ARAC</name>
<dbReference type="Gene3D" id="1.10.10.60">
    <property type="entry name" value="Homeodomain-like"/>
    <property type="match status" value="1"/>
</dbReference>
<dbReference type="Proteomes" id="UP001054837">
    <property type="component" value="Unassembled WGS sequence"/>
</dbReference>
<dbReference type="InterPro" id="IPR009057">
    <property type="entry name" value="Homeodomain-like_sf"/>
</dbReference>
<evidence type="ECO:0000259" key="7">
    <source>
        <dbReference type="PROSITE" id="PS50071"/>
    </source>
</evidence>
<keyword evidence="2 5" id="KW-0238">DNA-binding</keyword>
<accession>A0AAV4SEV8</accession>
<dbReference type="PANTHER" id="PTHR24329">
    <property type="entry name" value="HOMEOBOX PROTEIN ARISTALESS"/>
    <property type="match status" value="1"/>
</dbReference>
<comment type="caution">
    <text evidence="8">The sequence shown here is derived from an EMBL/GenBank/DDBJ whole genome shotgun (WGS) entry which is preliminary data.</text>
</comment>
<dbReference type="EMBL" id="BPLQ01007882">
    <property type="protein sequence ID" value="GIY32948.1"/>
    <property type="molecule type" value="Genomic_DNA"/>
</dbReference>
<dbReference type="GO" id="GO:0005634">
    <property type="term" value="C:nucleus"/>
    <property type="evidence" value="ECO:0007669"/>
    <property type="project" value="UniProtKB-SubCell"/>
</dbReference>
<dbReference type="PROSITE" id="PS50071">
    <property type="entry name" value="HOMEOBOX_2"/>
    <property type="match status" value="1"/>
</dbReference>